<evidence type="ECO:0000256" key="1">
    <source>
        <dbReference type="SAM" id="MobiDB-lite"/>
    </source>
</evidence>
<dbReference type="EMBL" id="BAAANQ010000005">
    <property type="protein sequence ID" value="GAA2053599.1"/>
    <property type="molecule type" value="Genomic_DNA"/>
</dbReference>
<dbReference type="Proteomes" id="UP001403094">
    <property type="component" value="Unassembled WGS sequence"/>
</dbReference>
<feature type="region of interest" description="Disordered" evidence="1">
    <location>
        <begin position="50"/>
        <end position="129"/>
    </location>
</feature>
<feature type="compositionally biased region" description="Pro residues" evidence="1">
    <location>
        <begin position="65"/>
        <end position="75"/>
    </location>
</feature>
<evidence type="ECO:0000313" key="3">
    <source>
        <dbReference type="Proteomes" id="UP001403094"/>
    </source>
</evidence>
<comment type="caution">
    <text evidence="2">The sequence shown here is derived from an EMBL/GenBank/DDBJ whole genome shotgun (WGS) entry which is preliminary data.</text>
</comment>
<keyword evidence="3" id="KW-1185">Reference proteome</keyword>
<evidence type="ECO:0000313" key="2">
    <source>
        <dbReference type="EMBL" id="GAA2053599.1"/>
    </source>
</evidence>
<reference evidence="2 3" key="1">
    <citation type="journal article" date="2019" name="Int. J. Syst. Evol. Microbiol.">
        <title>The Global Catalogue of Microorganisms (GCM) 10K type strain sequencing project: providing services to taxonomists for standard genome sequencing and annotation.</title>
        <authorList>
            <consortium name="The Broad Institute Genomics Platform"/>
            <consortium name="The Broad Institute Genome Sequencing Center for Infectious Disease"/>
            <person name="Wu L."/>
            <person name="Ma J."/>
        </authorList>
    </citation>
    <scope>NUCLEOTIDE SEQUENCE [LARGE SCALE GENOMIC DNA]</scope>
    <source>
        <strain evidence="2 3">JCM 14549</strain>
    </source>
</reference>
<evidence type="ECO:0008006" key="4">
    <source>
        <dbReference type="Google" id="ProtNLM"/>
    </source>
</evidence>
<organism evidence="2 3">
    <name type="scientific">Streptomyces cheonanensis</name>
    <dbReference type="NCBI Taxonomy" id="312720"/>
    <lineage>
        <taxon>Bacteria</taxon>
        <taxon>Bacillati</taxon>
        <taxon>Actinomycetota</taxon>
        <taxon>Actinomycetes</taxon>
        <taxon>Kitasatosporales</taxon>
        <taxon>Streptomycetaceae</taxon>
        <taxon>Streptomyces</taxon>
    </lineage>
</organism>
<feature type="compositionally biased region" description="Low complexity" evidence="1">
    <location>
        <begin position="76"/>
        <end position="93"/>
    </location>
</feature>
<name>A0ABN2V7R7_9ACTN</name>
<gene>
    <name evidence="2" type="ORF">GCM10009757_28570</name>
</gene>
<proteinExistence type="predicted"/>
<sequence length="200" mass="20974">MTLMQRLLVRAGVWLVATGSSVTLSWFGVHTVLRGTVYDPPRAVPVRDASAWAEPDASSTHRPPQDPAVPPPATGPAPGTSAPAGSQSPAPDEAGPEPEAEPEAEPGPDPGPDGGAEEPADPPPDAAGRVETVTLEGGRVVYDLGAERCELVSATPEPGWEMQVWTTESYLRVTFAGHGRELSAFCTWHGYEPAIEVHEG</sequence>
<protein>
    <recommendedName>
        <fullName evidence="4">Secreted protein</fullName>
    </recommendedName>
</protein>
<feature type="compositionally biased region" description="Acidic residues" evidence="1">
    <location>
        <begin position="94"/>
        <end position="106"/>
    </location>
</feature>
<accession>A0ABN2V7R7</accession>